<name>A0ABP2Y3L9_9BACT</name>
<feature type="signal peptide" evidence="2">
    <location>
        <begin position="1"/>
        <end position="21"/>
    </location>
</feature>
<dbReference type="EMBL" id="AWUY01000344">
    <property type="protein sequence ID" value="ERJ70891.1"/>
    <property type="molecule type" value="Genomic_DNA"/>
</dbReference>
<reference evidence="3 4" key="1">
    <citation type="submission" date="2013-06" db="EMBL/GenBank/DDBJ databases">
        <authorList>
            <person name="Weinstock G."/>
            <person name="Sodergren E."/>
            <person name="Lobos E.A."/>
            <person name="Fulton L."/>
            <person name="Fulton R."/>
            <person name="Courtney L."/>
            <person name="Fronick C."/>
            <person name="O'Laughlin M."/>
            <person name="Godfrey J."/>
            <person name="Wilson R.M."/>
            <person name="Miner T."/>
            <person name="Farmer C."/>
            <person name="Delehaunty K."/>
            <person name="Cordes M."/>
            <person name="Minx P."/>
            <person name="Tomlinson C."/>
            <person name="Chen J."/>
            <person name="Wollam A."/>
            <person name="Pepin K.H."/>
            <person name="Bhonagiri V."/>
            <person name="Zhang X."/>
            <person name="Warren W."/>
            <person name="Mitreva M."/>
            <person name="Mardis E.R."/>
            <person name="Wilson R.K."/>
        </authorList>
    </citation>
    <scope>NUCLEOTIDE SEQUENCE [LARGE SCALE GENOMIC DNA]</scope>
    <source>
        <strain evidence="3 4">ATCC 29426</strain>
    </source>
</reference>
<protein>
    <submittedName>
        <fullName evidence="3">Uncharacterized protein</fullName>
    </submittedName>
</protein>
<dbReference type="RefSeq" id="WP_021668860.1">
    <property type="nucleotide sequence ID" value="NZ_KI259358.1"/>
</dbReference>
<proteinExistence type="predicted"/>
<sequence>MKTKHYLISATLLIAITAAIAATHIYKGQDSVRENNGTSISQETAQTETFTSNTHNTAKAAQGNSQAIRRGNTKTVTASRAATYAADHPSGIIGQPDGRV</sequence>
<evidence type="ECO:0000313" key="3">
    <source>
        <dbReference type="EMBL" id="ERJ70891.1"/>
    </source>
</evidence>
<feature type="compositionally biased region" description="Polar residues" evidence="1">
    <location>
        <begin position="48"/>
        <end position="80"/>
    </location>
</feature>
<evidence type="ECO:0000256" key="2">
    <source>
        <dbReference type="SAM" id="SignalP"/>
    </source>
</evidence>
<comment type="caution">
    <text evidence="3">The sequence shown here is derived from an EMBL/GenBank/DDBJ whole genome shotgun (WGS) entry which is preliminary data.</text>
</comment>
<accession>A0ABP2Y3L9</accession>
<gene>
    <name evidence="3" type="ORF">HMPREF0653_02740</name>
</gene>
<organism evidence="3 4">
    <name type="scientific">Prevotella disiens JCM 6334 = ATCC 29426</name>
    <dbReference type="NCBI Taxonomy" id="1235811"/>
    <lineage>
        <taxon>Bacteria</taxon>
        <taxon>Pseudomonadati</taxon>
        <taxon>Bacteroidota</taxon>
        <taxon>Bacteroidia</taxon>
        <taxon>Bacteroidales</taxon>
        <taxon>Prevotellaceae</taxon>
        <taxon>Prevotella</taxon>
    </lineage>
</organism>
<keyword evidence="4" id="KW-1185">Reference proteome</keyword>
<keyword evidence="2" id="KW-0732">Signal</keyword>
<evidence type="ECO:0000256" key="1">
    <source>
        <dbReference type="SAM" id="MobiDB-lite"/>
    </source>
</evidence>
<feature type="non-terminal residue" evidence="3">
    <location>
        <position position="100"/>
    </location>
</feature>
<evidence type="ECO:0000313" key="4">
    <source>
        <dbReference type="Proteomes" id="UP000016660"/>
    </source>
</evidence>
<feature type="region of interest" description="Disordered" evidence="1">
    <location>
        <begin position="48"/>
        <end position="100"/>
    </location>
</feature>
<dbReference type="Proteomes" id="UP000016660">
    <property type="component" value="Unassembled WGS sequence"/>
</dbReference>
<feature type="chain" id="PRO_5045352063" evidence="2">
    <location>
        <begin position="22"/>
        <end position="100"/>
    </location>
</feature>